<evidence type="ECO:0000256" key="1">
    <source>
        <dbReference type="ARBA" id="ARBA00022553"/>
    </source>
</evidence>
<dbReference type="Proteomes" id="UP000706039">
    <property type="component" value="Unassembled WGS sequence"/>
</dbReference>
<dbReference type="CDD" id="cd17574">
    <property type="entry name" value="REC_OmpR"/>
    <property type="match status" value="1"/>
</dbReference>
<keyword evidence="3" id="KW-0805">Transcription regulation</keyword>
<evidence type="ECO:0000256" key="2">
    <source>
        <dbReference type="ARBA" id="ARBA00023012"/>
    </source>
</evidence>
<keyword evidence="1 6" id="KW-0597">Phosphoprotein</keyword>
<comment type="caution">
    <text evidence="10">The sequence shown here is derived from an EMBL/GenBank/DDBJ whole genome shotgun (WGS) entry which is preliminary data.</text>
</comment>
<evidence type="ECO:0000313" key="10">
    <source>
        <dbReference type="EMBL" id="MBY8826221.1"/>
    </source>
</evidence>
<dbReference type="InterPro" id="IPR001789">
    <property type="entry name" value="Sig_transdc_resp-reg_receiver"/>
</dbReference>
<dbReference type="PROSITE" id="PS51755">
    <property type="entry name" value="OMPR_PHOB"/>
    <property type="match status" value="1"/>
</dbReference>
<evidence type="ECO:0000256" key="6">
    <source>
        <dbReference type="PROSITE-ProRule" id="PRU00169"/>
    </source>
</evidence>
<evidence type="ECO:0000313" key="11">
    <source>
        <dbReference type="Proteomes" id="UP000706039"/>
    </source>
</evidence>
<keyword evidence="2" id="KW-0902">Two-component regulatory system</keyword>
<dbReference type="InterPro" id="IPR016032">
    <property type="entry name" value="Sig_transdc_resp-reg_C-effctor"/>
</dbReference>
<dbReference type="SMART" id="SM00862">
    <property type="entry name" value="Trans_reg_C"/>
    <property type="match status" value="1"/>
</dbReference>
<dbReference type="SUPFAM" id="SSF46894">
    <property type="entry name" value="C-terminal effector domain of the bipartite response regulators"/>
    <property type="match status" value="1"/>
</dbReference>
<dbReference type="InterPro" id="IPR039420">
    <property type="entry name" value="WalR-like"/>
</dbReference>
<reference evidence="10 11" key="1">
    <citation type="submission" date="2021-08" db="EMBL/GenBank/DDBJ databases">
        <authorList>
            <person name="Tuo L."/>
        </authorList>
    </citation>
    <scope>NUCLEOTIDE SEQUENCE [LARGE SCALE GENOMIC DNA]</scope>
    <source>
        <strain evidence="10 11">JCM 31229</strain>
    </source>
</reference>
<organism evidence="10 11">
    <name type="scientific">Sphingomonas colocasiae</name>
    <dbReference type="NCBI Taxonomy" id="1848973"/>
    <lineage>
        <taxon>Bacteria</taxon>
        <taxon>Pseudomonadati</taxon>
        <taxon>Pseudomonadota</taxon>
        <taxon>Alphaproteobacteria</taxon>
        <taxon>Sphingomonadales</taxon>
        <taxon>Sphingomonadaceae</taxon>
        <taxon>Sphingomonas</taxon>
    </lineage>
</organism>
<evidence type="ECO:0000256" key="4">
    <source>
        <dbReference type="ARBA" id="ARBA00023125"/>
    </source>
</evidence>
<dbReference type="Gene3D" id="1.10.10.10">
    <property type="entry name" value="Winged helix-like DNA-binding domain superfamily/Winged helix DNA-binding domain"/>
    <property type="match status" value="1"/>
</dbReference>
<feature type="domain" description="Response regulatory" evidence="8">
    <location>
        <begin position="6"/>
        <end position="121"/>
    </location>
</feature>
<dbReference type="Gene3D" id="6.10.250.690">
    <property type="match status" value="1"/>
</dbReference>
<dbReference type="InterPro" id="IPR001867">
    <property type="entry name" value="OmpR/PhoB-type_DNA-bd"/>
</dbReference>
<feature type="domain" description="OmpR/PhoB-type" evidence="9">
    <location>
        <begin position="129"/>
        <end position="226"/>
    </location>
</feature>
<dbReference type="Pfam" id="PF00072">
    <property type="entry name" value="Response_reg"/>
    <property type="match status" value="1"/>
</dbReference>
<evidence type="ECO:0000259" key="8">
    <source>
        <dbReference type="PROSITE" id="PS50110"/>
    </source>
</evidence>
<accession>A0ABS7PY44</accession>
<dbReference type="SUPFAM" id="SSF52172">
    <property type="entry name" value="CheY-like"/>
    <property type="match status" value="1"/>
</dbReference>
<dbReference type="InterPro" id="IPR036388">
    <property type="entry name" value="WH-like_DNA-bd_sf"/>
</dbReference>
<proteinExistence type="predicted"/>
<evidence type="ECO:0000256" key="7">
    <source>
        <dbReference type="PROSITE-ProRule" id="PRU01091"/>
    </source>
</evidence>
<sequence length="228" mass="25104">MDRGLDIVLIEDNDALARNIADYMEARGHRIDFAADGPHGLALAVKAQCDVVILDLALPGLDGIALCAALRERASRHVPVLMLTARDTLDDKLQGFAAGADDYLTKPFALAELDARCRALSQRHRLGVDHVLTIGALEIDRRLGIARREGQDLRLTPIAYRILLLVAEAHPRPLPRFELSRGIWGEDPPDSDALRAHVHLLRQVLDKPFGHAMLETVHGVGFRLRPGP</sequence>
<protein>
    <submittedName>
        <fullName evidence="10">Response regulator transcription factor</fullName>
    </submittedName>
</protein>
<dbReference type="PANTHER" id="PTHR48111">
    <property type="entry name" value="REGULATOR OF RPOS"/>
    <property type="match status" value="1"/>
</dbReference>
<keyword evidence="4 7" id="KW-0238">DNA-binding</keyword>
<dbReference type="Pfam" id="PF00486">
    <property type="entry name" value="Trans_reg_C"/>
    <property type="match status" value="1"/>
</dbReference>
<evidence type="ECO:0000259" key="9">
    <source>
        <dbReference type="PROSITE" id="PS51755"/>
    </source>
</evidence>
<feature type="DNA-binding region" description="OmpR/PhoB-type" evidence="7">
    <location>
        <begin position="129"/>
        <end position="226"/>
    </location>
</feature>
<name>A0ABS7PY44_9SPHN</name>
<dbReference type="InterPro" id="IPR011006">
    <property type="entry name" value="CheY-like_superfamily"/>
</dbReference>
<dbReference type="PANTHER" id="PTHR48111:SF22">
    <property type="entry name" value="REGULATOR OF RPOS"/>
    <property type="match status" value="1"/>
</dbReference>
<dbReference type="PROSITE" id="PS50110">
    <property type="entry name" value="RESPONSE_REGULATORY"/>
    <property type="match status" value="1"/>
</dbReference>
<keyword evidence="11" id="KW-1185">Reference proteome</keyword>
<gene>
    <name evidence="10" type="ORF">K7G82_28220</name>
</gene>
<dbReference type="EMBL" id="JAINVV010000015">
    <property type="protein sequence ID" value="MBY8826221.1"/>
    <property type="molecule type" value="Genomic_DNA"/>
</dbReference>
<evidence type="ECO:0000256" key="3">
    <source>
        <dbReference type="ARBA" id="ARBA00023015"/>
    </source>
</evidence>
<evidence type="ECO:0000256" key="5">
    <source>
        <dbReference type="ARBA" id="ARBA00023163"/>
    </source>
</evidence>
<dbReference type="SMART" id="SM00448">
    <property type="entry name" value="REC"/>
    <property type="match status" value="1"/>
</dbReference>
<dbReference type="CDD" id="cd00383">
    <property type="entry name" value="trans_reg_C"/>
    <property type="match status" value="1"/>
</dbReference>
<feature type="modified residue" description="4-aspartylphosphate" evidence="6">
    <location>
        <position position="55"/>
    </location>
</feature>
<dbReference type="RefSeq" id="WP_222993664.1">
    <property type="nucleotide sequence ID" value="NZ_JAINVV010000015.1"/>
</dbReference>
<keyword evidence="5" id="KW-0804">Transcription</keyword>
<dbReference type="Gene3D" id="3.40.50.2300">
    <property type="match status" value="1"/>
</dbReference>